<evidence type="ECO:0000259" key="6">
    <source>
        <dbReference type="Pfam" id="PF06271"/>
    </source>
</evidence>
<dbReference type="Proteomes" id="UP000035489">
    <property type="component" value="Unassembled WGS sequence"/>
</dbReference>
<keyword evidence="4 5" id="KW-0472">Membrane</keyword>
<protein>
    <recommendedName>
        <fullName evidence="6">RDD domain-containing protein</fullName>
    </recommendedName>
</protein>
<gene>
    <name evidence="7" type="ORF">AA309_01180</name>
</gene>
<evidence type="ECO:0000256" key="5">
    <source>
        <dbReference type="SAM" id="Phobius"/>
    </source>
</evidence>
<proteinExistence type="predicted"/>
<feature type="transmembrane region" description="Helical" evidence="5">
    <location>
        <begin position="120"/>
        <end position="141"/>
    </location>
</feature>
<dbReference type="GO" id="GO:0016020">
    <property type="term" value="C:membrane"/>
    <property type="evidence" value="ECO:0007669"/>
    <property type="project" value="UniProtKB-SubCell"/>
</dbReference>
<dbReference type="RefSeq" id="WP_047187150.1">
    <property type="nucleotide sequence ID" value="NZ_LCYG01000004.1"/>
</dbReference>
<evidence type="ECO:0000256" key="2">
    <source>
        <dbReference type="ARBA" id="ARBA00022692"/>
    </source>
</evidence>
<dbReference type="STRING" id="1225564.AA309_01180"/>
<organism evidence="7 8">
    <name type="scientific">Microvirga vignae</name>
    <dbReference type="NCBI Taxonomy" id="1225564"/>
    <lineage>
        <taxon>Bacteria</taxon>
        <taxon>Pseudomonadati</taxon>
        <taxon>Pseudomonadota</taxon>
        <taxon>Alphaproteobacteria</taxon>
        <taxon>Hyphomicrobiales</taxon>
        <taxon>Methylobacteriaceae</taxon>
        <taxon>Microvirga</taxon>
    </lineage>
</organism>
<evidence type="ECO:0000256" key="3">
    <source>
        <dbReference type="ARBA" id="ARBA00022989"/>
    </source>
</evidence>
<reference evidence="7 8" key="1">
    <citation type="submission" date="2015-05" db="EMBL/GenBank/DDBJ databases">
        <title>Draft genome sequence of Microvirga vignae strain BR3299, a novel nitrogen fixing bacteria isolated from Brazil semi-aired region.</title>
        <authorList>
            <person name="Zilli J.E."/>
            <person name="Passos S.R."/>
            <person name="Leite J."/>
            <person name="Baldani J.I."/>
            <person name="Xavier G.R."/>
            <person name="Rumjaneck N.G."/>
            <person name="Simoes-Araujo J.L."/>
        </authorList>
    </citation>
    <scope>NUCLEOTIDE SEQUENCE [LARGE SCALE GENOMIC DNA]</scope>
    <source>
        <strain evidence="7 8">BR3299</strain>
    </source>
</reference>
<feature type="domain" description="RDD" evidence="6">
    <location>
        <begin position="26"/>
        <end position="153"/>
    </location>
</feature>
<dbReference type="Pfam" id="PF06271">
    <property type="entry name" value="RDD"/>
    <property type="match status" value="1"/>
</dbReference>
<dbReference type="OrthoDB" id="7270324at2"/>
<keyword evidence="2 5" id="KW-0812">Transmembrane</keyword>
<dbReference type="InterPro" id="IPR010432">
    <property type="entry name" value="RDD"/>
</dbReference>
<feature type="transmembrane region" description="Helical" evidence="5">
    <location>
        <begin position="61"/>
        <end position="82"/>
    </location>
</feature>
<keyword evidence="3 5" id="KW-1133">Transmembrane helix</keyword>
<evidence type="ECO:0000313" key="7">
    <source>
        <dbReference type="EMBL" id="KLK94844.1"/>
    </source>
</evidence>
<comment type="subcellular location">
    <subcellularLocation>
        <location evidence="1">Membrane</location>
        <topology evidence="1">Multi-pass membrane protein</topology>
    </subcellularLocation>
</comment>
<comment type="caution">
    <text evidence="7">The sequence shown here is derived from an EMBL/GenBank/DDBJ whole genome shotgun (WGS) entry which is preliminary data.</text>
</comment>
<evidence type="ECO:0000256" key="1">
    <source>
        <dbReference type="ARBA" id="ARBA00004141"/>
    </source>
</evidence>
<dbReference type="PATRIC" id="fig|1225564.3.peg.4153"/>
<keyword evidence="8" id="KW-1185">Reference proteome</keyword>
<evidence type="ECO:0000313" key="8">
    <source>
        <dbReference type="Proteomes" id="UP000035489"/>
    </source>
</evidence>
<feature type="transmembrane region" description="Helical" evidence="5">
    <location>
        <begin position="30"/>
        <end position="54"/>
    </location>
</feature>
<dbReference type="AlphaFoldDB" id="A0A0H1RIJ2"/>
<sequence length="161" mass="17997">MVNRPYPPTVEYNTYQVDTRLTEGVIARRFWAYLIDLFVIALWVVLISIGIFFLGLITLGLGWGLFFALPLTALIFIVYNAVTIGSPNQATVGMRTMGLRVIDPATGRGVSMLAAAVHALFFYVAISTFLLWLCDVLVGFLRNDGRFIRDLLTGMMIIRVD</sequence>
<evidence type="ECO:0000256" key="4">
    <source>
        <dbReference type="ARBA" id="ARBA00023136"/>
    </source>
</evidence>
<dbReference type="EMBL" id="LCYG01000004">
    <property type="protein sequence ID" value="KLK94844.1"/>
    <property type="molecule type" value="Genomic_DNA"/>
</dbReference>
<name>A0A0H1RIJ2_9HYPH</name>
<accession>A0A0H1RIJ2</accession>